<dbReference type="InterPro" id="IPR013968">
    <property type="entry name" value="PKS_KR"/>
</dbReference>
<dbReference type="SUPFAM" id="SSF53901">
    <property type="entry name" value="Thiolase-like"/>
    <property type="match status" value="1"/>
</dbReference>
<evidence type="ECO:0000259" key="6">
    <source>
        <dbReference type="PROSITE" id="PS52004"/>
    </source>
</evidence>
<dbReference type="Gene3D" id="3.10.129.110">
    <property type="entry name" value="Polyketide synthase dehydratase"/>
    <property type="match status" value="1"/>
</dbReference>
<dbReference type="Pfam" id="PF08659">
    <property type="entry name" value="KR"/>
    <property type="match status" value="1"/>
</dbReference>
<feature type="domain" description="PKS/mFAS DH" evidence="7">
    <location>
        <begin position="897"/>
        <end position="1216"/>
    </location>
</feature>
<dbReference type="PANTHER" id="PTHR43775">
    <property type="entry name" value="FATTY ACID SYNTHASE"/>
    <property type="match status" value="1"/>
</dbReference>
<dbReference type="InterPro" id="IPR011032">
    <property type="entry name" value="GroES-like_sf"/>
</dbReference>
<dbReference type="Gene3D" id="3.40.366.10">
    <property type="entry name" value="Malonyl-Coenzyme A Acyl Carrier Protein, domain 2"/>
    <property type="match status" value="1"/>
</dbReference>
<dbReference type="InterPro" id="IPR016039">
    <property type="entry name" value="Thiolase-like"/>
</dbReference>
<dbReference type="InterPro" id="IPR013154">
    <property type="entry name" value="ADH-like_N"/>
</dbReference>
<evidence type="ECO:0000256" key="2">
    <source>
        <dbReference type="ARBA" id="ARBA00022553"/>
    </source>
</evidence>
<organism evidence="8 9">
    <name type="scientific">Zasmidium cellare</name>
    <name type="common">Wine cellar mold</name>
    <name type="synonym">Racodium cellare</name>
    <dbReference type="NCBI Taxonomy" id="395010"/>
    <lineage>
        <taxon>Eukaryota</taxon>
        <taxon>Fungi</taxon>
        <taxon>Dikarya</taxon>
        <taxon>Ascomycota</taxon>
        <taxon>Pezizomycotina</taxon>
        <taxon>Dothideomycetes</taxon>
        <taxon>Dothideomycetidae</taxon>
        <taxon>Mycosphaerellales</taxon>
        <taxon>Mycosphaerellaceae</taxon>
        <taxon>Zasmidium</taxon>
    </lineage>
</organism>
<dbReference type="InterPro" id="IPR020807">
    <property type="entry name" value="PKS_DH"/>
</dbReference>
<dbReference type="InterPro" id="IPR020841">
    <property type="entry name" value="PKS_Beta-ketoAc_synthase_dom"/>
</dbReference>
<dbReference type="EMBL" id="JAXOVC010000008">
    <property type="protein sequence ID" value="KAK4498331.1"/>
    <property type="molecule type" value="Genomic_DNA"/>
</dbReference>
<dbReference type="SUPFAM" id="SSF51735">
    <property type="entry name" value="NAD(P)-binding Rossmann-fold domains"/>
    <property type="match status" value="2"/>
</dbReference>
<dbReference type="InterPro" id="IPR057326">
    <property type="entry name" value="KR_dom"/>
</dbReference>
<dbReference type="Gene3D" id="3.40.47.10">
    <property type="match status" value="1"/>
</dbReference>
<dbReference type="InterPro" id="IPR020843">
    <property type="entry name" value="ER"/>
</dbReference>
<sequence>MERSLAPVAIVGMSCRLSGDVQNLSDFWTLLCRSRDGWTTVPSDRFSGEAFYHPNPHKGGCFNTKGGYFMDHDFSKFDAPFFNVTEQEALAMDPQQRQLLECAYEALENGGISTQSVAGTKMGVFIGGAASGYKLHTLRDLSQAPMFEATGNHQSVLAGRISYCFNLRGPCLTSIRSGESDSAIVAASSLHLSPDDTVSMSGLGILNPDGRTYAFDHRAQSGFARGEGTGCLVLKPLDRALKDRDKVWSVLVSSGTNQDGKTAGICMPSAGAQEELIRDVYSRAGISPADTGFVEAHGTGTKVGDPLEVSAISRIFGEDRTERFPLYIGSVKTNIGHLENASGVASVIKASLMLEKGFILPNVNFEKANEATFLEQRHLKVPTSIRPWPKDKRFISINNFGFGGSNAHAVLERLPRSIIDKSVGAYANSPKVFVLSAQDEEAAGRLANNICIYIEQHPEIFQKRLLMDMAYTLCERRTHLSWRIAITASSTNELANALNTSDGIPQRIMGAPKIAFVYTGQGAQWAEMGKDLMNSHSVFANTIRAASDCVKRLGAPFSLFEELAKPEKETLINDASISQPVCTAIQLGLTDLLASWGVKPCAVIGHSSGEICAAYAAGAITIEDAMATAYFRGVVASRMKLVSPSVRGAMIAIGASPAEVKRIITLLKLTGLTVACENSPESVTVSGDEDSVKALAVELDRLKIFTRQLRVDVAYHSSFMEAVAPEYMASIETVHASSGHDGAFYSSLRGAKLDDTSALGAQYWVDNLAKPVLFSTAFDALCRDVSPSVIVEVGPHSALQGPIKQILKAMGTKAASEVKYFPTFVRKQDTCRTALSLAGNLFKLGQDIDFAAVNQTDHEEQRPSLLTNFAPYPWSGHKYWFETRTSKQHRMKPFARHDLLGIIEDTHTNQEPTWTNVISLDDVPWLRDHRMQTLATFPLAGYLCMAVEAAFQYSQMRGRSPDQIAGFKLREFVVSKPLILDEGARYETLVSLRAFSEGTRSYSVEWDEFRVSSWTSSRGWLEHCRGLIAIKTHKPQLRLAQGQLESAARRRDDAKTTTALLCLDTFYSELDIRGAGYSGPFTLPANSNLHGSQIRSVGTILVPDTASVMPMSHETPSVLPTAFVDLFFQLTFAILGAGRGDMATLFMPTAIKEIEINSTLPNKPGDEIQVVASSETDRSLPGPVDFHIDGWHGALAEPVLKMAGFRMTPVNGDVPPDPTPRSLCYGLQWEPLIQEKAANGINGHYDSPMSTVAGPLSGSEFVVITERPDDDQLIAALVSQLHLETGVRPVISSLVAAEVTPSTHVICLSELDIPVLFDMSEQVFVHIKRLLLECSSILWVTAGAYHFAEAPKSNLAQGLLRTIRSELRKVASNLDLDPNSASQPGDRANLIWSALKVCLVPTDSEDPVDFEFAEKQGMLAVPRIVEANAANLSPVVGTYGALDSIYWDDAAEQPLGANEIEIKVAATGMNFKDVVIAMGKVSSPYLGVECSGNVTRVGADVSSLAIGDRVCAMSLGAYSTYARCASTSAAVIPDDMSFETAASIPVVYCTAYYALFDLAHVQAGEKVLIHAAAGGVGQAAIQLAQMIRADVYATVGSEEKRKILHDEYNVPAHRIFYSRDTTFGPAVREATGGEGVDVVINSLAGDLLRETWECLAPFGRFIELGKRDITTNTRLEMAKFEYNCSFSSVDLTLVAASRPSIMRRLLEKVMDLFAQNTIKPVKPILAVSIADMETALRKLQSGMTSGKTVVTHLCDGRVKATHPHVSQSRLHSEATYLIIGGTGGLGRSIAKRMVHRGAKHIVLLSRSGQMTDELRQLSSESLAENTSIHVVACDVGDAAQVNQVLAELRSTLPPIKGVIHAAMVLRDTLFENMSFQQYDSVVRSKVAGAWNIHEALGDQPLDFFIALSSVAGIVGNRGQAAYAAANTFLDALVAHRCQRGLQATSLDLTAIEGVGYLAENAERQAQVLKTLTGTTMSEAEVLELVETAMFGKLEGGLEHQCITGLDFGDPTNLPYYAEDGKLSHLRKAALANSSSMNGDGANPANVPISQRLKQAGSEDTALEVIEKGLSEKLGAILMIPPAVMAAQHATMSISAFGLDSLNAVELRNWIGKELQAHLQILELLTAEMRNRIYEEALYHDRDRGCTANVALLRVSKQVHTEAKGIFHELSTFTINATPTTTQTLSGRYSFIDRIECDGDFTAKFTHDQTSALRIYESFPSGMLQTPNVRINLRLVKYNNAKRRQQIAVDQEGANHFLYALVFFLNSDKAKRKLTVVVSDARQRPSNSQIYISDVLRPLWFLQQKVGLELIVDMPEVPEGFYQRQLERRLTVARDPINPIEIHKRYVKELGKSLEQDEDSASHTMLKAVHWCFSLLQHALVEEMDFLEACNEFDSILSAVCIEAVAIYYRLDGHDDKTNKVRARQCLQRCFSIIEQDFQEDSCWKEDFMETVLEPLCKWFDIKEGGPGFEA</sequence>
<evidence type="ECO:0000256" key="3">
    <source>
        <dbReference type="ARBA" id="ARBA00022679"/>
    </source>
</evidence>
<keyword evidence="9" id="KW-1185">Reference proteome</keyword>
<dbReference type="InterPro" id="IPR014030">
    <property type="entry name" value="Ketoacyl_synth_N"/>
</dbReference>
<dbReference type="InterPro" id="IPR042104">
    <property type="entry name" value="PKS_dehydratase_sf"/>
</dbReference>
<dbReference type="SUPFAM" id="SSF52151">
    <property type="entry name" value="FabD/lysophospholipase-like"/>
    <property type="match status" value="1"/>
</dbReference>
<dbReference type="SMART" id="SM00822">
    <property type="entry name" value="PKS_KR"/>
    <property type="match status" value="1"/>
</dbReference>
<keyword evidence="3" id="KW-0808">Transferase</keyword>
<dbReference type="SMART" id="SM00825">
    <property type="entry name" value="PKS_KS"/>
    <property type="match status" value="1"/>
</dbReference>
<name>A0ABR0EA80_ZASCE</name>
<evidence type="ECO:0000256" key="4">
    <source>
        <dbReference type="ARBA" id="ARBA00023268"/>
    </source>
</evidence>
<feature type="region of interest" description="C-terminal hotdog fold" evidence="5">
    <location>
        <begin position="1058"/>
        <end position="1216"/>
    </location>
</feature>
<dbReference type="InterPro" id="IPR001227">
    <property type="entry name" value="Ac_transferase_dom_sf"/>
</dbReference>
<dbReference type="InterPro" id="IPR006162">
    <property type="entry name" value="Ppantetheine_attach_site"/>
</dbReference>
<dbReference type="CDD" id="cd05195">
    <property type="entry name" value="enoyl_red"/>
    <property type="match status" value="1"/>
</dbReference>
<dbReference type="Proteomes" id="UP001305779">
    <property type="component" value="Unassembled WGS sequence"/>
</dbReference>
<dbReference type="Pfam" id="PF00109">
    <property type="entry name" value="ketoacyl-synt"/>
    <property type="match status" value="1"/>
</dbReference>
<feature type="domain" description="Ketosynthase family 3 (KS3)" evidence="6">
    <location>
        <begin position="5"/>
        <end position="413"/>
    </location>
</feature>
<evidence type="ECO:0000256" key="1">
    <source>
        <dbReference type="ARBA" id="ARBA00022450"/>
    </source>
</evidence>
<dbReference type="Pfam" id="PF02801">
    <property type="entry name" value="Ketoacyl-synt_C"/>
    <property type="match status" value="1"/>
</dbReference>
<dbReference type="PROSITE" id="PS52019">
    <property type="entry name" value="PKS_MFAS_DH"/>
    <property type="match status" value="1"/>
</dbReference>
<evidence type="ECO:0000313" key="8">
    <source>
        <dbReference type="EMBL" id="KAK4498331.1"/>
    </source>
</evidence>
<feature type="region of interest" description="N-terminal hotdog fold" evidence="5">
    <location>
        <begin position="897"/>
        <end position="1035"/>
    </location>
</feature>
<comment type="caution">
    <text evidence="8">The sequence shown here is derived from an EMBL/GenBank/DDBJ whole genome shotgun (WGS) entry which is preliminary data.</text>
</comment>
<feature type="active site" description="Proton donor; for dehydratase activity" evidence="5">
    <location>
        <position position="1125"/>
    </location>
</feature>
<gene>
    <name evidence="8" type="ORF">PRZ48_010989</name>
</gene>
<dbReference type="Pfam" id="PF13602">
    <property type="entry name" value="ADH_zinc_N_2"/>
    <property type="match status" value="1"/>
</dbReference>
<dbReference type="Pfam" id="PF23114">
    <property type="entry name" value="NAD-bd_HRPKS_sdrA"/>
    <property type="match status" value="1"/>
</dbReference>
<accession>A0ABR0EA80</accession>
<keyword evidence="1" id="KW-0596">Phosphopantetheine</keyword>
<dbReference type="InterPro" id="IPR014043">
    <property type="entry name" value="Acyl_transferase_dom"/>
</dbReference>
<dbReference type="InterPro" id="IPR049900">
    <property type="entry name" value="PKS_mFAS_DH"/>
</dbReference>
<dbReference type="SUPFAM" id="SSF50129">
    <property type="entry name" value="GroES-like"/>
    <property type="match status" value="1"/>
</dbReference>
<dbReference type="SMART" id="SM00827">
    <property type="entry name" value="PKS_AT"/>
    <property type="match status" value="1"/>
</dbReference>
<protein>
    <recommendedName>
        <fullName evidence="10">Polyketide synthase</fullName>
    </recommendedName>
</protein>
<reference evidence="8 9" key="1">
    <citation type="journal article" date="2023" name="G3 (Bethesda)">
        <title>A chromosome-level genome assembly of Zasmidium syzygii isolated from banana leaves.</title>
        <authorList>
            <person name="van Westerhoven A.C."/>
            <person name="Mehrabi R."/>
            <person name="Talebi R."/>
            <person name="Steentjes M.B.F."/>
            <person name="Corcolon B."/>
            <person name="Chong P.A."/>
            <person name="Kema G.H.J."/>
            <person name="Seidl M.F."/>
        </authorList>
    </citation>
    <scope>NUCLEOTIDE SEQUENCE [LARGE SCALE GENOMIC DNA]</scope>
    <source>
        <strain evidence="8 9">P124</strain>
    </source>
</reference>
<proteinExistence type="predicted"/>
<dbReference type="InterPro" id="IPR032821">
    <property type="entry name" value="PKS_assoc"/>
</dbReference>
<dbReference type="Pfam" id="PF21089">
    <property type="entry name" value="PKS_DH_N"/>
    <property type="match status" value="1"/>
</dbReference>
<dbReference type="InterPro" id="IPR016036">
    <property type="entry name" value="Malonyl_transacylase_ACP-bd"/>
</dbReference>
<dbReference type="InterPro" id="IPR014031">
    <property type="entry name" value="Ketoacyl_synth_C"/>
</dbReference>
<dbReference type="PANTHER" id="PTHR43775:SF13">
    <property type="entry name" value="POLYKETIDE SYNTHASE 1"/>
    <property type="match status" value="1"/>
</dbReference>
<dbReference type="Pfam" id="PF16197">
    <property type="entry name" value="KAsynt_C_assoc"/>
    <property type="match status" value="1"/>
</dbReference>
<dbReference type="Pfam" id="PF08240">
    <property type="entry name" value="ADH_N"/>
    <property type="match status" value="1"/>
</dbReference>
<evidence type="ECO:0000256" key="5">
    <source>
        <dbReference type="PROSITE-ProRule" id="PRU01363"/>
    </source>
</evidence>
<dbReference type="InterPro" id="IPR049552">
    <property type="entry name" value="PKS_DH_N"/>
</dbReference>
<keyword evidence="2" id="KW-0597">Phosphoprotein</keyword>
<dbReference type="InterPro" id="IPR056501">
    <property type="entry name" value="NAD-bd_HRPKS_sdrA"/>
</dbReference>
<evidence type="ECO:0008006" key="10">
    <source>
        <dbReference type="Google" id="ProtNLM"/>
    </source>
</evidence>
<dbReference type="PROSITE" id="PS52004">
    <property type="entry name" value="KS3_2"/>
    <property type="match status" value="1"/>
</dbReference>
<dbReference type="PROSITE" id="PS51257">
    <property type="entry name" value="PROKAR_LIPOPROTEIN"/>
    <property type="match status" value="1"/>
</dbReference>
<dbReference type="PROSITE" id="PS00012">
    <property type="entry name" value="PHOSPHOPANTETHEINE"/>
    <property type="match status" value="1"/>
</dbReference>
<evidence type="ECO:0000259" key="7">
    <source>
        <dbReference type="PROSITE" id="PS52019"/>
    </source>
</evidence>
<dbReference type="SUPFAM" id="SSF55048">
    <property type="entry name" value="Probable ACP-binding domain of malonyl-CoA ACP transacylase"/>
    <property type="match status" value="1"/>
</dbReference>
<dbReference type="InterPro" id="IPR050091">
    <property type="entry name" value="PKS_NRPS_Biosynth_Enz"/>
</dbReference>
<dbReference type="Gene3D" id="3.40.50.720">
    <property type="entry name" value="NAD(P)-binding Rossmann-like Domain"/>
    <property type="match status" value="1"/>
</dbReference>
<keyword evidence="4" id="KW-0511">Multifunctional enzyme</keyword>
<evidence type="ECO:0000313" key="9">
    <source>
        <dbReference type="Proteomes" id="UP001305779"/>
    </source>
</evidence>
<dbReference type="Gene3D" id="3.90.180.10">
    <property type="entry name" value="Medium-chain alcohol dehydrogenases, catalytic domain"/>
    <property type="match status" value="1"/>
</dbReference>
<feature type="active site" description="Proton acceptor; for dehydratase activity" evidence="5">
    <location>
        <position position="929"/>
    </location>
</feature>
<dbReference type="InterPro" id="IPR016035">
    <property type="entry name" value="Acyl_Trfase/lysoPLipase"/>
</dbReference>
<dbReference type="Pfam" id="PF00698">
    <property type="entry name" value="Acyl_transf_1"/>
    <property type="match status" value="1"/>
</dbReference>
<dbReference type="CDD" id="cd00833">
    <property type="entry name" value="PKS"/>
    <property type="match status" value="1"/>
</dbReference>
<dbReference type="SMART" id="SM00826">
    <property type="entry name" value="PKS_DH"/>
    <property type="match status" value="1"/>
</dbReference>
<dbReference type="SMART" id="SM00829">
    <property type="entry name" value="PKS_ER"/>
    <property type="match status" value="1"/>
</dbReference>
<dbReference type="InterPro" id="IPR036291">
    <property type="entry name" value="NAD(P)-bd_dom_sf"/>
</dbReference>